<dbReference type="PROSITE" id="PS51257">
    <property type="entry name" value="PROKAR_LIPOPROTEIN"/>
    <property type="match status" value="1"/>
</dbReference>
<evidence type="ECO:0000256" key="1">
    <source>
        <dbReference type="SAM" id="SignalP"/>
    </source>
</evidence>
<evidence type="ECO:0000313" key="3">
    <source>
        <dbReference type="Proteomes" id="UP000465062"/>
    </source>
</evidence>
<dbReference type="KEGG" id="bvq:FHE72_16825"/>
<reference evidence="2 3" key="1">
    <citation type="submission" date="2019-06" db="EMBL/GenBank/DDBJ databases">
        <title>An operon consisting of a P-type ATPase gene and a transcriptional regular gene given the different cadmium resistance in Bacillus vietamensis 151-6 and Bacillus marisflavi 151-25.</title>
        <authorList>
            <person name="Yu X."/>
        </authorList>
    </citation>
    <scope>NUCLEOTIDE SEQUENCE [LARGE SCALE GENOMIC DNA]</scope>
    <source>
        <strain evidence="2 3">151-6</strain>
    </source>
</reference>
<organism evidence="2 3">
    <name type="scientific">Rossellomorea vietnamensis</name>
    <dbReference type="NCBI Taxonomy" id="218284"/>
    <lineage>
        <taxon>Bacteria</taxon>
        <taxon>Bacillati</taxon>
        <taxon>Bacillota</taxon>
        <taxon>Bacilli</taxon>
        <taxon>Bacillales</taxon>
        <taxon>Bacillaceae</taxon>
        <taxon>Rossellomorea</taxon>
    </lineage>
</organism>
<accession>A0A6I6UME5</accession>
<name>A0A6I6UME5_9BACI</name>
<proteinExistence type="predicted"/>
<feature type="signal peptide" evidence="1">
    <location>
        <begin position="1"/>
        <end position="22"/>
    </location>
</feature>
<protein>
    <recommendedName>
        <fullName evidence="4">Peptidylprolyl isomerase</fullName>
    </recommendedName>
</protein>
<evidence type="ECO:0008006" key="4">
    <source>
        <dbReference type="Google" id="ProtNLM"/>
    </source>
</evidence>
<gene>
    <name evidence="2" type="ORF">FHE72_16825</name>
</gene>
<dbReference type="AlphaFoldDB" id="A0A6I6UME5"/>
<dbReference type="RefSeq" id="WP_079532744.1">
    <property type="nucleotide sequence ID" value="NZ_CP047394.1"/>
</dbReference>
<sequence length="127" mass="14029">MKRIIVLAILVLSILTACSSSKDSSTLSFSKVKTVPADVQNKIEPEYTLQLMDEGKKGSYIVFQSSGEVETDVQSKDDTVTIKFNTSESKENVVEQHVYYLTRDKGQDVIHVLVDGKPAVFDNVTGL</sequence>
<dbReference type="Proteomes" id="UP000465062">
    <property type="component" value="Chromosome"/>
</dbReference>
<dbReference type="EMBL" id="CP047394">
    <property type="protein sequence ID" value="QHE62497.1"/>
    <property type="molecule type" value="Genomic_DNA"/>
</dbReference>
<keyword evidence="1" id="KW-0732">Signal</keyword>
<evidence type="ECO:0000313" key="2">
    <source>
        <dbReference type="EMBL" id="QHE62497.1"/>
    </source>
</evidence>
<feature type="chain" id="PRO_5026282187" description="Peptidylprolyl isomerase" evidence="1">
    <location>
        <begin position="23"/>
        <end position="127"/>
    </location>
</feature>